<keyword evidence="2" id="KW-1185">Reference proteome</keyword>
<comment type="caution">
    <text evidence="1">The sequence shown here is derived from an EMBL/GenBank/DDBJ whole genome shotgun (WGS) entry which is preliminary data.</text>
</comment>
<evidence type="ECO:0000313" key="2">
    <source>
        <dbReference type="Proteomes" id="UP001482620"/>
    </source>
</evidence>
<evidence type="ECO:0000313" key="1">
    <source>
        <dbReference type="EMBL" id="MEQ2238619.1"/>
    </source>
</evidence>
<name>A0ABV0U1E8_9TELE</name>
<organism evidence="1 2">
    <name type="scientific">Ilyodon furcidens</name>
    <name type="common">goldbreast splitfin</name>
    <dbReference type="NCBI Taxonomy" id="33524"/>
    <lineage>
        <taxon>Eukaryota</taxon>
        <taxon>Metazoa</taxon>
        <taxon>Chordata</taxon>
        <taxon>Craniata</taxon>
        <taxon>Vertebrata</taxon>
        <taxon>Euteleostomi</taxon>
        <taxon>Actinopterygii</taxon>
        <taxon>Neopterygii</taxon>
        <taxon>Teleostei</taxon>
        <taxon>Neoteleostei</taxon>
        <taxon>Acanthomorphata</taxon>
        <taxon>Ovalentaria</taxon>
        <taxon>Atherinomorphae</taxon>
        <taxon>Cyprinodontiformes</taxon>
        <taxon>Goodeidae</taxon>
        <taxon>Ilyodon</taxon>
    </lineage>
</organism>
<protein>
    <submittedName>
        <fullName evidence="1">Uncharacterized protein</fullName>
    </submittedName>
</protein>
<reference evidence="1 2" key="1">
    <citation type="submission" date="2021-06" db="EMBL/GenBank/DDBJ databases">
        <authorList>
            <person name="Palmer J.M."/>
        </authorList>
    </citation>
    <scope>NUCLEOTIDE SEQUENCE [LARGE SCALE GENOMIC DNA]</scope>
    <source>
        <strain evidence="2">if_2019</strain>
        <tissue evidence="1">Muscle</tissue>
    </source>
</reference>
<gene>
    <name evidence="1" type="ORF">ILYODFUR_034968</name>
</gene>
<accession>A0ABV0U1E8</accession>
<sequence length="147" mass="16653">MFNNIVKFYKHLFKKDMKENVPFLSFLQVSFGHPVNAFTKVLVPYDPLMFWCTTVLWREFAAFLKLKDDDCLAGHPVILGTLYMMPCLLRGAAALTGSSPFAAERSTLRHLRDLLFGNECVADGHLNSPCGRTCDMRCGLIRNVLSF</sequence>
<dbReference type="EMBL" id="JAHRIQ010052821">
    <property type="protein sequence ID" value="MEQ2238619.1"/>
    <property type="molecule type" value="Genomic_DNA"/>
</dbReference>
<proteinExistence type="predicted"/>
<dbReference type="Proteomes" id="UP001482620">
    <property type="component" value="Unassembled WGS sequence"/>
</dbReference>